<dbReference type="InterPro" id="IPR025447">
    <property type="entry name" value="DUF4192"/>
</dbReference>
<accession>A0A931GGD3</accession>
<proteinExistence type="predicted"/>
<protein>
    <recommendedName>
        <fullName evidence="3">DUF4192 domain-containing protein</fullName>
    </recommendedName>
</protein>
<dbReference type="EMBL" id="JADOTZ010000001">
    <property type="protein sequence ID" value="MBG6085667.1"/>
    <property type="molecule type" value="Genomic_DNA"/>
</dbReference>
<reference evidence="1" key="1">
    <citation type="submission" date="2020-11" db="EMBL/GenBank/DDBJ databases">
        <title>Sequencing the genomes of 1000 actinobacteria strains.</title>
        <authorList>
            <person name="Klenk H.-P."/>
        </authorList>
    </citation>
    <scope>NUCLEOTIDE SEQUENCE</scope>
    <source>
        <strain evidence="1">DSM 26152</strain>
    </source>
</reference>
<evidence type="ECO:0000313" key="2">
    <source>
        <dbReference type="Proteomes" id="UP000625033"/>
    </source>
</evidence>
<organism evidence="1 2">
    <name type="scientific">Zhihengliuella flava</name>
    <dbReference type="NCBI Taxonomy" id="1285193"/>
    <lineage>
        <taxon>Bacteria</taxon>
        <taxon>Bacillati</taxon>
        <taxon>Actinomycetota</taxon>
        <taxon>Actinomycetes</taxon>
        <taxon>Micrococcales</taxon>
        <taxon>Micrococcaceae</taxon>
        <taxon>Zhihengliuella</taxon>
    </lineage>
</organism>
<keyword evidence="2" id="KW-1185">Reference proteome</keyword>
<comment type="caution">
    <text evidence="1">The sequence shown here is derived from an EMBL/GenBank/DDBJ whole genome shotgun (WGS) entry which is preliminary data.</text>
</comment>
<evidence type="ECO:0008006" key="3">
    <source>
        <dbReference type="Google" id="ProtNLM"/>
    </source>
</evidence>
<dbReference type="RefSeq" id="WP_196836826.1">
    <property type="nucleotide sequence ID" value="NZ_JADOTZ010000001.1"/>
</dbReference>
<name>A0A931GGD3_9MICC</name>
<dbReference type="Pfam" id="PF13830">
    <property type="entry name" value="DUF4192"/>
    <property type="match status" value="1"/>
</dbReference>
<dbReference type="AlphaFoldDB" id="A0A931GGD3"/>
<dbReference type="Proteomes" id="UP000625033">
    <property type="component" value="Unassembled WGS sequence"/>
</dbReference>
<gene>
    <name evidence="1" type="ORF">IW252_002434</name>
</gene>
<evidence type="ECO:0000313" key="1">
    <source>
        <dbReference type="EMBL" id="MBG6085667.1"/>
    </source>
</evidence>
<sequence>MSLRESRDVLAAAPHLLGFTPQNSLVLLLVSGAALVATLRVDVPELAARHDLTGDEVSTVIARAQRYVEPVADVDRIFVIAYGAPAPGERMAYAELIEDLSVTLALDSVEVAEAWYVGAGRWRHYVCPKRDCCPVTGRPVAELATAEANVEFTVRGSAPANGLWDGSTHTDWPDRSRVRCIADEFARGQRSRLTIKTLLRRWNGLLETQSTEALDELRRDPEFTGSIVGSLRRLQARNFILALGGDALALEQVPLERGDLGYRPASDESVAIDHEPMVSRTLSFVTGTLHCQPNWPRLDRLWEVAFGLLPATEGEDRSALLVLMAWMEWARGRSSAAAALLASSGGRDIGDQLAEMVHTKVRDGVLANWTHDPGRAWRVGPASEAA</sequence>